<protein>
    <submittedName>
        <fullName evidence="2">Uncharacterized protein</fullName>
    </submittedName>
</protein>
<evidence type="ECO:0000313" key="2">
    <source>
        <dbReference type="EMBL" id="CAB3895360.1"/>
    </source>
</evidence>
<organism evidence="2 3">
    <name type="scientific">Achromobacter ruhlandii</name>
    <dbReference type="NCBI Taxonomy" id="72557"/>
    <lineage>
        <taxon>Bacteria</taxon>
        <taxon>Pseudomonadati</taxon>
        <taxon>Pseudomonadota</taxon>
        <taxon>Betaproteobacteria</taxon>
        <taxon>Burkholderiales</taxon>
        <taxon>Alcaligenaceae</taxon>
        <taxon>Achromobacter</taxon>
    </lineage>
</organism>
<name>A0A6S7E451_9BURK</name>
<dbReference type="Proteomes" id="UP000494122">
    <property type="component" value="Unassembled WGS sequence"/>
</dbReference>
<dbReference type="RefSeq" id="WP_175183344.1">
    <property type="nucleotide sequence ID" value="NZ_CADILE010000012.1"/>
</dbReference>
<evidence type="ECO:0000256" key="1">
    <source>
        <dbReference type="SAM" id="MobiDB-lite"/>
    </source>
</evidence>
<gene>
    <name evidence="2" type="ORF">LMG3328_04009</name>
</gene>
<dbReference type="EMBL" id="CADILE010000012">
    <property type="protein sequence ID" value="CAB3895360.1"/>
    <property type="molecule type" value="Genomic_DNA"/>
</dbReference>
<feature type="region of interest" description="Disordered" evidence="1">
    <location>
        <begin position="92"/>
        <end position="116"/>
    </location>
</feature>
<sequence>MSGAASRAATGAGDHAAACVRARIAAVADGLCLAATPIFALMALWGTVRGAGAIPGLCGGEGAAWLDRMPVMYALMSVLHAAPWLRRIAGHRGAARRPPRNAMPGSRPGRAQADAPAGLDRLATVATRSSGCTIKDRAN</sequence>
<accession>A0A6S7E451</accession>
<reference evidence="2 3" key="1">
    <citation type="submission" date="2020-04" db="EMBL/GenBank/DDBJ databases">
        <authorList>
            <person name="De Canck E."/>
        </authorList>
    </citation>
    <scope>NUCLEOTIDE SEQUENCE [LARGE SCALE GENOMIC DNA]</scope>
    <source>
        <strain evidence="2 3">LMG 3328</strain>
    </source>
</reference>
<dbReference type="AlphaFoldDB" id="A0A6S7E451"/>
<proteinExistence type="predicted"/>
<evidence type="ECO:0000313" key="3">
    <source>
        <dbReference type="Proteomes" id="UP000494122"/>
    </source>
</evidence>